<dbReference type="AlphaFoldDB" id="A0A2H0UTB0"/>
<dbReference type="PANTHER" id="PTHR40277:SF1">
    <property type="entry name" value="BLL5419 PROTEIN"/>
    <property type="match status" value="1"/>
</dbReference>
<gene>
    <name evidence="7" type="ORF">COU05_03950</name>
</gene>
<organism evidence="7 8">
    <name type="scientific">bacterium (Candidatus Gribaldobacteria) CG10_big_fil_rev_8_21_14_0_10_37_21</name>
    <dbReference type="NCBI Taxonomy" id="2014275"/>
    <lineage>
        <taxon>Bacteria</taxon>
        <taxon>Candidatus Gribaldobacteria</taxon>
    </lineage>
</organism>
<feature type="transmembrane region" description="Helical" evidence="6">
    <location>
        <begin position="125"/>
        <end position="146"/>
    </location>
</feature>
<dbReference type="Proteomes" id="UP000230132">
    <property type="component" value="Unassembled WGS sequence"/>
</dbReference>
<feature type="transmembrane region" description="Helical" evidence="6">
    <location>
        <begin position="299"/>
        <end position="320"/>
    </location>
</feature>
<feature type="transmembrane region" description="Helical" evidence="6">
    <location>
        <begin position="76"/>
        <end position="105"/>
    </location>
</feature>
<evidence type="ECO:0000256" key="4">
    <source>
        <dbReference type="ARBA" id="ARBA00022989"/>
    </source>
</evidence>
<dbReference type="InterPro" id="IPR022791">
    <property type="entry name" value="L-PG_synthase/AglD"/>
</dbReference>
<comment type="caution">
    <text evidence="7">The sequence shown here is derived from an EMBL/GenBank/DDBJ whole genome shotgun (WGS) entry which is preliminary data.</text>
</comment>
<dbReference type="GO" id="GO:0005886">
    <property type="term" value="C:plasma membrane"/>
    <property type="evidence" value="ECO:0007669"/>
    <property type="project" value="UniProtKB-SubCell"/>
</dbReference>
<dbReference type="EMBL" id="PFAX01000042">
    <property type="protein sequence ID" value="PIR89831.1"/>
    <property type="molecule type" value="Genomic_DNA"/>
</dbReference>
<name>A0A2H0UTB0_9BACT</name>
<proteinExistence type="predicted"/>
<dbReference type="PANTHER" id="PTHR40277">
    <property type="entry name" value="BLL5419 PROTEIN"/>
    <property type="match status" value="1"/>
</dbReference>
<reference evidence="8" key="1">
    <citation type="submission" date="2017-09" db="EMBL/GenBank/DDBJ databases">
        <title>Depth-based differentiation of microbial function through sediment-hosted aquifers and enrichment of novel symbionts in the deep terrestrial subsurface.</title>
        <authorList>
            <person name="Probst A.J."/>
            <person name="Ladd B."/>
            <person name="Jarett J.K."/>
            <person name="Geller-Mcgrath D.E."/>
            <person name="Sieber C.M.K."/>
            <person name="Emerson J.B."/>
            <person name="Anantharaman K."/>
            <person name="Thomas B.C."/>
            <person name="Malmstrom R."/>
            <person name="Stieglmeier M."/>
            <person name="Klingl A."/>
            <person name="Woyke T."/>
            <person name="Ryan C.M."/>
            <person name="Banfield J.F."/>
        </authorList>
    </citation>
    <scope>NUCLEOTIDE SEQUENCE [LARGE SCALE GENOMIC DNA]</scope>
</reference>
<sequence>MSKFIKFGLSFFIGLTVFFIVLAKIGTNSTSQALSLFFSLQGLVMLVLTALLIWVSTIKWKLILKHQGERFSTKQLAPFILIGVAMSYFTPFAIFGGEIFRVYFFKKKYPNLKIEKAIASVATDRILEVTAFFTFLIIGLLVFWLFGPVFTSALGLVALAFAGFFLTLLLVFYFSNWRKKSVLEWFMKKLALKKYLLGDKNGEMALETEQEVFRFFSLKNKVFWQGLGLAFLEYFGFFVRAVILVFFITGSFEIVKSLAVYGFTNLASLTPLPAALGALELSQGFAFSVLGFGFNKGAVFSMVWRATDLFFCFLGLFFFVKHGAEAAQDKLLNVFGKQGV</sequence>
<feature type="transmembrane region" description="Helical" evidence="6">
    <location>
        <begin position="258"/>
        <end position="279"/>
    </location>
</feature>
<evidence type="ECO:0000256" key="3">
    <source>
        <dbReference type="ARBA" id="ARBA00022692"/>
    </source>
</evidence>
<feature type="transmembrane region" description="Helical" evidence="6">
    <location>
        <begin position="33"/>
        <end position="55"/>
    </location>
</feature>
<evidence type="ECO:0008006" key="9">
    <source>
        <dbReference type="Google" id="ProtNLM"/>
    </source>
</evidence>
<feature type="transmembrane region" description="Helical" evidence="6">
    <location>
        <begin position="222"/>
        <end position="246"/>
    </location>
</feature>
<protein>
    <recommendedName>
        <fullName evidence="9">TIGR00374 family protein</fullName>
    </recommendedName>
</protein>
<evidence type="ECO:0000256" key="6">
    <source>
        <dbReference type="SAM" id="Phobius"/>
    </source>
</evidence>
<keyword evidence="5 6" id="KW-0472">Membrane</keyword>
<keyword evidence="4 6" id="KW-1133">Transmembrane helix</keyword>
<evidence type="ECO:0000313" key="7">
    <source>
        <dbReference type="EMBL" id="PIR89831.1"/>
    </source>
</evidence>
<comment type="subcellular location">
    <subcellularLocation>
        <location evidence="1">Cell membrane</location>
        <topology evidence="1">Multi-pass membrane protein</topology>
    </subcellularLocation>
</comment>
<keyword evidence="2" id="KW-1003">Cell membrane</keyword>
<dbReference type="NCBIfam" id="TIGR00374">
    <property type="entry name" value="flippase-like domain"/>
    <property type="match status" value="1"/>
</dbReference>
<evidence type="ECO:0000256" key="1">
    <source>
        <dbReference type="ARBA" id="ARBA00004651"/>
    </source>
</evidence>
<evidence type="ECO:0000313" key="8">
    <source>
        <dbReference type="Proteomes" id="UP000230132"/>
    </source>
</evidence>
<evidence type="ECO:0000256" key="5">
    <source>
        <dbReference type="ARBA" id="ARBA00023136"/>
    </source>
</evidence>
<accession>A0A2H0UTB0</accession>
<dbReference type="Pfam" id="PF03706">
    <property type="entry name" value="LPG_synthase_TM"/>
    <property type="match status" value="1"/>
</dbReference>
<feature type="transmembrane region" description="Helical" evidence="6">
    <location>
        <begin position="153"/>
        <end position="174"/>
    </location>
</feature>
<keyword evidence="3 6" id="KW-0812">Transmembrane</keyword>
<evidence type="ECO:0000256" key="2">
    <source>
        <dbReference type="ARBA" id="ARBA00022475"/>
    </source>
</evidence>